<gene>
    <name evidence="2" type="ORF">LSP00402_LOCUS13396</name>
</gene>
<proteinExistence type="predicted"/>
<sequence length="164" mass="18631">MLYDYSKFCSQNNLNLPFAHLPVPHYPLFFPQRRMAPSAWTYPSVPPAGHTHRMHRPLRSYNNTRFYGMGHCRQQCVGYHQQNKNTAAYNNDAHYHHHVSSGKASYSSTCRKTTAGETKARFIASSYGEQKRRSSSSSSRRRSSPSGPAAGASLQQQSNKRARH</sequence>
<feature type="region of interest" description="Disordered" evidence="1">
    <location>
        <begin position="121"/>
        <end position="164"/>
    </location>
</feature>
<accession>A0A7S2XDF8</accession>
<reference evidence="2" key="1">
    <citation type="submission" date="2021-01" db="EMBL/GenBank/DDBJ databases">
        <authorList>
            <person name="Corre E."/>
            <person name="Pelletier E."/>
            <person name="Niang G."/>
            <person name="Scheremetjew M."/>
            <person name="Finn R."/>
            <person name="Kale V."/>
            <person name="Holt S."/>
            <person name="Cochrane G."/>
            <person name="Meng A."/>
            <person name="Brown T."/>
            <person name="Cohen L."/>
        </authorList>
    </citation>
    <scope>NUCLEOTIDE SEQUENCE</scope>
    <source>
        <strain evidence="2">CCMP622</strain>
    </source>
</reference>
<evidence type="ECO:0000256" key="1">
    <source>
        <dbReference type="SAM" id="MobiDB-lite"/>
    </source>
</evidence>
<organism evidence="2">
    <name type="scientific">Lotharella oceanica</name>
    <dbReference type="NCBI Taxonomy" id="641309"/>
    <lineage>
        <taxon>Eukaryota</taxon>
        <taxon>Sar</taxon>
        <taxon>Rhizaria</taxon>
        <taxon>Cercozoa</taxon>
        <taxon>Chlorarachniophyceae</taxon>
        <taxon>Lotharella</taxon>
    </lineage>
</organism>
<dbReference type="AlphaFoldDB" id="A0A7S2XDF8"/>
<dbReference type="EMBL" id="HBHP01021515">
    <property type="protein sequence ID" value="CAD9769414.1"/>
    <property type="molecule type" value="Transcribed_RNA"/>
</dbReference>
<feature type="compositionally biased region" description="Low complexity" evidence="1">
    <location>
        <begin position="144"/>
        <end position="153"/>
    </location>
</feature>
<name>A0A7S2XDF8_9EUKA</name>
<evidence type="ECO:0000313" key="2">
    <source>
        <dbReference type="EMBL" id="CAD9769414.1"/>
    </source>
</evidence>
<protein>
    <submittedName>
        <fullName evidence="2">Uncharacterized protein</fullName>
    </submittedName>
</protein>
<feature type="compositionally biased region" description="Polar residues" evidence="1">
    <location>
        <begin position="154"/>
        <end position="164"/>
    </location>
</feature>